<proteinExistence type="predicted"/>
<feature type="domain" description="SIS" evidence="3">
    <location>
        <begin position="657"/>
        <end position="814"/>
    </location>
</feature>
<dbReference type="NCBIfam" id="NF003915">
    <property type="entry name" value="PRK05441.1"/>
    <property type="match status" value="1"/>
</dbReference>
<accession>A0ABV2SGZ8</accession>
<sequence>MKHTARFNIRYLLLVILVSISVLITMVTTANANLDEASFSFLVCSFSPDRQDINEDELTNSIPVYLNADNQTVLMLQNKEVWKFQSLNTPLTVLCTIKQKQEKKPPAGFRNQASPKDKKTSDKGGHKKPPPRFVLPDQQLPASLPEAPPTLLGIGSKSSLSRGFEPFARPATYSDQPATEPVIDQQSYLTVLPANQQDKQWWKRVESVFLALLQGGPHVYNRFSQYWQHLLLLPLSQLNELAGEIHNYSMQVSGEPWFRDTLTSPEAQGFRKTMLALIRQEQEIREVIERARQQGISVDLQRILQNLQMVLEANLSDSLAMVMNTTHQSLTREQKKAAGQSFLRAAMMAVDDSEYDSLTSKTVLTPVEATLKLQDSTFYKLAASHNDHNLLQILQNRLMLLEVKLDEELCRLSIEQGTVEASDNADGCGGIVLGMVAHPEGEDKKEQGKSSQSNQPADTQPSSTGQQPTGQGHPSDTGAGGRGNNNEPCHEHIGATCPHPYCNNGPCRCHECLQADSTQSGGIRKQRFSAEHLRDSIPDAFQALLAPPINLSPEIVIRQLYPQAHIIRETSDTESVTEEHPPQRSRRFSVPDLSMPTTGTATALNAVQASTENESRYTNLENKTIEEILKDINEEDRHVSSALEASGTMILKLLQKVQETIRRNGRVFLIGAGSSGRLAIVSSISDPEKLVALIAGGDGAIATSKGGAEDNYISAWRELSEVHNINRKDLLIGITASGRTPYAAGALAIAREQGIPTGSIACSRNAKISGLSDTPVETDAGPEYITGSTRMKSATTQKIILDMISRVAIDPDQNLDALLQRFIKGSAEITRALSESLPQLKALIEKVVPVIQNQGRLIYLGTESPGRLAVIDASECPPTFGVEPETVTGLIEGGHVALRRRLTKAQKERANALEDLQSQGASSNDIVIGVGIEGLPEYVQQGLTKAEKAGIATASIMVQKSKSEKSDHDAVAILLPFSENPAEYEVLAETAIKQALNMLTTATMIMNGRIAGNSMKYMQASNEKLVARQAINLARIEDITRLAARALLTIFKSTAASMEYLRKMRKSSKPQ</sequence>
<dbReference type="Pfam" id="PF22198">
    <property type="entry name" value="GKRP_SIS_2"/>
    <property type="match status" value="1"/>
</dbReference>
<protein>
    <submittedName>
        <fullName evidence="4">N-acetylmuramic acid 6-phosphate (MurNAc-6-P) etherase</fullName>
    </submittedName>
</protein>
<dbReference type="Pfam" id="PF22645">
    <property type="entry name" value="GKRP_SIS_N"/>
    <property type="match status" value="1"/>
</dbReference>
<dbReference type="Proteomes" id="UP001549366">
    <property type="component" value="Unassembled WGS sequence"/>
</dbReference>
<dbReference type="InterPro" id="IPR054017">
    <property type="entry name" value="GKRP_SIS_2"/>
</dbReference>
<dbReference type="InterPro" id="IPR046348">
    <property type="entry name" value="SIS_dom_sf"/>
</dbReference>
<dbReference type="EMBL" id="JBEWTB010000002">
    <property type="protein sequence ID" value="MET4756634.1"/>
    <property type="molecule type" value="Genomic_DNA"/>
</dbReference>
<evidence type="ECO:0000256" key="2">
    <source>
        <dbReference type="SAM" id="MobiDB-lite"/>
    </source>
</evidence>
<dbReference type="RefSeq" id="WP_354010961.1">
    <property type="nucleotide sequence ID" value="NZ_JBEWTA010000001.1"/>
</dbReference>
<feature type="compositionally biased region" description="Polar residues" evidence="2">
    <location>
        <begin position="449"/>
        <end position="474"/>
    </location>
</feature>
<gene>
    <name evidence="4" type="ORF">V5J35_001826</name>
</gene>
<dbReference type="InterPro" id="IPR001347">
    <property type="entry name" value="SIS_dom"/>
</dbReference>
<reference evidence="4 5" key="1">
    <citation type="submission" date="2024-06" db="EMBL/GenBank/DDBJ databases">
        <title>Genomic Encyclopedia of Type Strains, Phase V (KMG-V): Genome sequencing to study the core and pangenomes of soil and plant-associated prokaryotes.</title>
        <authorList>
            <person name="Whitman W."/>
        </authorList>
    </citation>
    <scope>NUCLEOTIDE SEQUENCE [LARGE SCALE GENOMIC DNA]</scope>
    <source>
        <strain evidence="4 5">NE40</strain>
    </source>
</reference>
<name>A0ABV2SGZ8_9GAMM</name>
<comment type="caution">
    <text evidence="4">The sequence shown here is derived from an EMBL/GenBank/DDBJ whole genome shotgun (WGS) entry which is preliminary data.</text>
</comment>
<feature type="region of interest" description="Disordered" evidence="2">
    <location>
        <begin position="102"/>
        <end position="148"/>
    </location>
</feature>
<dbReference type="InterPro" id="IPR005486">
    <property type="entry name" value="Glucokinase_regulatory_CS"/>
</dbReference>
<dbReference type="InterPro" id="IPR040190">
    <property type="entry name" value="MURQ/GCKR"/>
</dbReference>
<dbReference type="Gene3D" id="3.40.50.10490">
    <property type="entry name" value="Glucose-6-phosphate isomerase like protein, domain 1"/>
    <property type="match status" value="2"/>
</dbReference>
<keyword evidence="5" id="KW-1185">Reference proteome</keyword>
<evidence type="ECO:0000256" key="1">
    <source>
        <dbReference type="ARBA" id="ARBA00023277"/>
    </source>
</evidence>
<evidence type="ECO:0000313" key="4">
    <source>
        <dbReference type="EMBL" id="MET4756634.1"/>
    </source>
</evidence>
<evidence type="ECO:0000259" key="3">
    <source>
        <dbReference type="PROSITE" id="PS51464"/>
    </source>
</evidence>
<dbReference type="PANTHER" id="PTHR10088">
    <property type="entry name" value="GLUCOKINASE REGULATORY PROTEIN"/>
    <property type="match status" value="1"/>
</dbReference>
<dbReference type="SUPFAM" id="SSF53697">
    <property type="entry name" value="SIS domain"/>
    <property type="match status" value="2"/>
</dbReference>
<keyword evidence="1" id="KW-0119">Carbohydrate metabolism</keyword>
<feature type="compositionally biased region" description="Basic and acidic residues" evidence="2">
    <location>
        <begin position="115"/>
        <end position="124"/>
    </location>
</feature>
<feature type="compositionally biased region" description="Basic and acidic residues" evidence="2">
    <location>
        <begin position="569"/>
        <end position="582"/>
    </location>
</feature>
<organism evidence="4 5">
    <name type="scientific">Endozoicomonas lisbonensis</name>
    <dbReference type="NCBI Taxonomy" id="3120522"/>
    <lineage>
        <taxon>Bacteria</taxon>
        <taxon>Pseudomonadati</taxon>
        <taxon>Pseudomonadota</taxon>
        <taxon>Gammaproteobacteria</taxon>
        <taxon>Oceanospirillales</taxon>
        <taxon>Endozoicomonadaceae</taxon>
        <taxon>Endozoicomonas</taxon>
    </lineage>
</organism>
<evidence type="ECO:0000313" key="5">
    <source>
        <dbReference type="Proteomes" id="UP001549366"/>
    </source>
</evidence>
<feature type="domain" description="SIS" evidence="3">
    <location>
        <begin position="847"/>
        <end position="1009"/>
    </location>
</feature>
<dbReference type="PANTHER" id="PTHR10088:SF4">
    <property type="entry name" value="GLUCOKINASE REGULATORY PROTEIN"/>
    <property type="match status" value="1"/>
</dbReference>
<feature type="region of interest" description="Disordered" evidence="2">
    <location>
        <begin position="569"/>
        <end position="594"/>
    </location>
</feature>
<feature type="region of interest" description="Disordered" evidence="2">
    <location>
        <begin position="441"/>
        <end position="484"/>
    </location>
</feature>
<dbReference type="PROSITE" id="PS51464">
    <property type="entry name" value="SIS"/>
    <property type="match status" value="2"/>
</dbReference>
<dbReference type="PROSITE" id="PS01272">
    <property type="entry name" value="GCKR"/>
    <property type="match status" value="1"/>
</dbReference>